<evidence type="ECO:0008006" key="7">
    <source>
        <dbReference type="Google" id="ProtNLM"/>
    </source>
</evidence>
<feature type="domain" description="Ig-like" evidence="4">
    <location>
        <begin position="617"/>
        <end position="700"/>
    </location>
</feature>
<dbReference type="PROSITE" id="PS50835">
    <property type="entry name" value="IG_LIKE"/>
    <property type="match status" value="8"/>
</dbReference>
<dbReference type="InterPro" id="IPR036116">
    <property type="entry name" value="FN3_sf"/>
</dbReference>
<dbReference type="SMART" id="SM00409">
    <property type="entry name" value="IG"/>
    <property type="match status" value="8"/>
</dbReference>
<dbReference type="InterPro" id="IPR036179">
    <property type="entry name" value="Ig-like_dom_sf"/>
</dbReference>
<feature type="domain" description="Fibronectin type-III" evidence="5">
    <location>
        <begin position="900"/>
        <end position="997"/>
    </location>
</feature>
<keyword evidence="1" id="KW-0677">Repeat</keyword>
<feature type="domain" description="Ig-like" evidence="4">
    <location>
        <begin position="239"/>
        <end position="326"/>
    </location>
</feature>
<dbReference type="Pfam" id="PF13927">
    <property type="entry name" value="Ig_3"/>
    <property type="match status" value="4"/>
</dbReference>
<dbReference type="eggNOG" id="KOG4475">
    <property type="taxonomic scope" value="Eukaryota"/>
</dbReference>
<evidence type="ECO:0000256" key="1">
    <source>
        <dbReference type="ARBA" id="ARBA00022737"/>
    </source>
</evidence>
<feature type="chain" id="PRO_5010859302" description="Protein-tyrosine-phosphatase" evidence="3">
    <location>
        <begin position="21"/>
        <end position="1325"/>
    </location>
</feature>
<evidence type="ECO:0000259" key="4">
    <source>
        <dbReference type="PROSITE" id="PS50835"/>
    </source>
</evidence>
<feature type="domain" description="Ig-like" evidence="4">
    <location>
        <begin position="518"/>
        <end position="612"/>
    </location>
</feature>
<dbReference type="Pfam" id="PF00041">
    <property type="entry name" value="fn3"/>
    <property type="match status" value="1"/>
</dbReference>
<accession>A0A1X7U8H6</accession>
<dbReference type="PANTHER" id="PTHR44170:SF56">
    <property type="entry name" value="FIBRONECTIN TYPE-III DOMAIN-CONTAINING PROTEIN"/>
    <property type="match status" value="1"/>
</dbReference>
<dbReference type="EnsemblMetazoa" id="Aqu2.1.24070_001">
    <property type="protein sequence ID" value="Aqu2.1.24070_001"/>
    <property type="gene ID" value="Aqu2.1.24070"/>
</dbReference>
<dbReference type="SMART" id="SM00060">
    <property type="entry name" value="FN3"/>
    <property type="match status" value="4"/>
</dbReference>
<dbReference type="SUPFAM" id="SSF49265">
    <property type="entry name" value="Fibronectin type III"/>
    <property type="match status" value="2"/>
</dbReference>
<dbReference type="InterPro" id="IPR013783">
    <property type="entry name" value="Ig-like_fold"/>
</dbReference>
<organism evidence="6">
    <name type="scientific">Amphimedon queenslandica</name>
    <name type="common">Sponge</name>
    <dbReference type="NCBI Taxonomy" id="400682"/>
    <lineage>
        <taxon>Eukaryota</taxon>
        <taxon>Metazoa</taxon>
        <taxon>Porifera</taxon>
        <taxon>Demospongiae</taxon>
        <taxon>Heteroscleromorpha</taxon>
        <taxon>Haplosclerida</taxon>
        <taxon>Niphatidae</taxon>
        <taxon>Amphimedon</taxon>
    </lineage>
</organism>
<dbReference type="eggNOG" id="KOG3510">
    <property type="taxonomic scope" value="Eukaryota"/>
</dbReference>
<feature type="signal peptide" evidence="3">
    <location>
        <begin position="1"/>
        <end position="20"/>
    </location>
</feature>
<dbReference type="CDD" id="cd00063">
    <property type="entry name" value="FN3"/>
    <property type="match status" value="2"/>
</dbReference>
<feature type="domain" description="Ig-like" evidence="4">
    <location>
        <begin position="332"/>
        <end position="425"/>
    </location>
</feature>
<feature type="domain" description="Ig-like" evidence="4">
    <location>
        <begin position="140"/>
        <end position="235"/>
    </location>
</feature>
<name>A0A1X7U8H6_AMPQE</name>
<dbReference type="GO" id="GO:0016020">
    <property type="term" value="C:membrane"/>
    <property type="evidence" value="ECO:0007669"/>
    <property type="project" value="UniProtKB-SubCell"/>
</dbReference>
<evidence type="ECO:0000256" key="2">
    <source>
        <dbReference type="ARBA" id="ARBA00023157"/>
    </source>
</evidence>
<dbReference type="SUPFAM" id="SSF48726">
    <property type="entry name" value="Immunoglobulin"/>
    <property type="match status" value="8"/>
</dbReference>
<reference evidence="6" key="1">
    <citation type="submission" date="2017-05" db="UniProtKB">
        <authorList>
            <consortium name="EnsemblMetazoa"/>
        </authorList>
    </citation>
    <scope>IDENTIFICATION</scope>
</reference>
<dbReference type="InterPro" id="IPR007110">
    <property type="entry name" value="Ig-like_dom"/>
</dbReference>
<dbReference type="PRINTS" id="PR01832">
    <property type="entry name" value="VEGFRECEPTOR"/>
</dbReference>
<feature type="domain" description="Ig-like" evidence="4">
    <location>
        <begin position="43"/>
        <end position="132"/>
    </location>
</feature>
<dbReference type="InterPro" id="IPR003598">
    <property type="entry name" value="Ig_sub2"/>
</dbReference>
<keyword evidence="2" id="KW-1015">Disulfide bond</keyword>
<feature type="domain" description="Fibronectin type-III" evidence="5">
    <location>
        <begin position="1198"/>
        <end position="1292"/>
    </location>
</feature>
<evidence type="ECO:0000256" key="3">
    <source>
        <dbReference type="SAM" id="SignalP"/>
    </source>
</evidence>
<dbReference type="InParanoid" id="A0A1X7U8H6"/>
<dbReference type="OMA" id="VWTCEAS"/>
<dbReference type="SMART" id="SM00408">
    <property type="entry name" value="IGc2"/>
    <property type="match status" value="7"/>
</dbReference>
<sequence length="1325" mass="143000">MNLPGLSLCLFILGAKLPWGIMYYNNHTIIAYPVGQWLLKMVLMVEVTPDDPTVTYGSDVTLTCSHDDTINAANLTIEWTTTASNTDLSSVAMTSDTSSTLTLSNVDLSRTGTYTCDVDDDDGTIEGTDSIVLTVNPPPPRDISISPPSPSVEYNNSTTITCQVTSLTTPNITWTTTATAGITSQPVVLASSQGSDVYTSSLVLTGVTLDSIGSYTCTATNQGGSSNTTAMLNVTVPPPSVSIPDDNVTITYGMNLTLDCTVSSVFLPLTVEWRFGQMVIKTMNYTSAPTGPLQVSVTSVTGSNAGVYTCVATHDHGTDSDNVNVIVYVPPPSSLTITPTSLSVNHSDTATFTCTVTSLTTPNITWTTTATAGITSQPNVLASSQGSDMHTSSLVLTGVILDSIGSYTCTATNEGGSIDTTAMLNVTVPTSGVSLTPPTLEIYYNTTLKLNCTVFSVTTPTINWTTTANITIPIENIVTMNTGNMYKSVLTIDNVDLNYTGLYTCSSTNQGGTEIPVPTVSITSSPMKYVTYADTLSIMCNVTSLMRPSSIVWYHNDTLISSGAQPNFTATGAPNTYTSVLVRDNVVLRDNGVYRCQAENMAGIGAANINISVFVPPPVILDLNDINATIGLNITLNCTASGFGLTYQWEQVPCGPGCITNGFETPILSVGPIVFGSAGEHVCNVTDFIGQKVSKIITITPLGPTLLSSNVSNCAATPIQVINGTNEFLECSFQNRPDAPYNLTVDWFISSQRFGSPRASNASTFVTTTPEDENRIVTTMISFNPVDYLNFISEDISSFEHAYTCTAYIGDFFNEQVTIGPVLITGPEENSTAILGDKFMFRCDPDYSNPRPHLQISKILTNGTELNLYTGQSKLHSIMNVAFDDAGNYRCVLTNDYGRTESNFQLIVQSVPDQVTGVTVTWNVPSSNFGRDQRYNVEYRLLLAEASSSNITGLTDPSYLLTDVALNVNYSVVVSSNNEVGRGPPSDIQILWELPPLFRPTGRRPAEIGQYVLNYRVNGRDTPVSVSSNSLNHTIESLVPNTEYIININVEYSEPQGFKGNTVSITAKTKPADNLPEVSTNLSSSNINNTINPSIQVKWEPLSPEDGSEFLQRYIVRVNVTDLAASRGSRRRRQTNPVMTTLEYNVSNAESQFDFTDIKPFMSYSIGVNAALLVDGLEREVPITRPTSVDSPESTPTAPTNFRFTEINFTYVQLAWDPPEPQNGIINLYQIDWERGGRGDSIRSILPDIRSIRVSGLTGDVTYTFKIKAQTSAGFGNEAEITNSTYAGVAPFAAPTLVENTEHSDRLNVLVGSFSYSYGQLGYIK</sequence>
<dbReference type="GO" id="GO:0098609">
    <property type="term" value="P:cell-cell adhesion"/>
    <property type="evidence" value="ECO:0007669"/>
    <property type="project" value="TreeGrafter"/>
</dbReference>
<dbReference type="InterPro" id="IPR003961">
    <property type="entry name" value="FN3_dom"/>
</dbReference>
<dbReference type="PANTHER" id="PTHR44170">
    <property type="entry name" value="PROTEIN SIDEKICK"/>
    <property type="match status" value="1"/>
</dbReference>
<dbReference type="Gene3D" id="2.60.40.10">
    <property type="entry name" value="Immunoglobulins"/>
    <property type="match status" value="11"/>
</dbReference>
<dbReference type="OrthoDB" id="5982258at2759"/>
<dbReference type="PROSITE" id="PS50853">
    <property type="entry name" value="FN3"/>
    <property type="match status" value="2"/>
</dbReference>
<evidence type="ECO:0000259" key="5">
    <source>
        <dbReference type="PROSITE" id="PS50853"/>
    </source>
</evidence>
<dbReference type="CDD" id="cd00096">
    <property type="entry name" value="Ig"/>
    <property type="match status" value="1"/>
</dbReference>
<dbReference type="Pfam" id="PF07679">
    <property type="entry name" value="I-set"/>
    <property type="match status" value="2"/>
</dbReference>
<feature type="domain" description="Ig-like" evidence="4">
    <location>
        <begin position="704"/>
        <end position="807"/>
    </location>
</feature>
<keyword evidence="3" id="KW-0732">Signal</keyword>
<protein>
    <recommendedName>
        <fullName evidence="7">Protein-tyrosine-phosphatase</fullName>
    </recommendedName>
</protein>
<feature type="domain" description="Ig-like" evidence="4">
    <location>
        <begin position="429"/>
        <end position="516"/>
    </location>
</feature>
<proteinExistence type="predicted"/>
<dbReference type="InterPro" id="IPR013098">
    <property type="entry name" value="Ig_I-set"/>
</dbReference>
<evidence type="ECO:0000313" key="6">
    <source>
        <dbReference type="EnsemblMetazoa" id="Aqu2.1.24070_001"/>
    </source>
</evidence>
<dbReference type="InterPro" id="IPR003599">
    <property type="entry name" value="Ig_sub"/>
</dbReference>